<dbReference type="GO" id="GO:0006220">
    <property type="term" value="P:pyrimidine nucleotide metabolic process"/>
    <property type="evidence" value="ECO:0007669"/>
    <property type="project" value="InterPro"/>
</dbReference>
<keyword evidence="5" id="KW-0862">Zinc</keyword>
<comment type="cofactor">
    <cofactor evidence="1">
        <name>Zn(2+)</name>
        <dbReference type="ChEBI" id="CHEBI:29105"/>
    </cofactor>
</comment>
<evidence type="ECO:0000256" key="3">
    <source>
        <dbReference type="ARBA" id="ARBA00022723"/>
    </source>
</evidence>
<keyword evidence="3" id="KW-0479">Metal-binding</keyword>
<dbReference type="PANTHER" id="PTHR11086">
    <property type="entry name" value="DEOXYCYTIDYLATE DEAMINASE-RELATED"/>
    <property type="match status" value="1"/>
</dbReference>
<name>A0A6C0CJH7_9ZZZZ</name>
<dbReference type="GO" id="GO:0005737">
    <property type="term" value="C:cytoplasm"/>
    <property type="evidence" value="ECO:0007669"/>
    <property type="project" value="TreeGrafter"/>
</dbReference>
<dbReference type="GO" id="GO:0004132">
    <property type="term" value="F:dCMP deaminase activity"/>
    <property type="evidence" value="ECO:0007669"/>
    <property type="project" value="InterPro"/>
</dbReference>
<evidence type="ECO:0000256" key="2">
    <source>
        <dbReference type="ARBA" id="ARBA00006576"/>
    </source>
</evidence>
<comment type="similarity">
    <text evidence="2">Belongs to the cytidine and deoxycytidylate deaminase family.</text>
</comment>
<dbReference type="Pfam" id="PF00383">
    <property type="entry name" value="dCMP_cyt_deam_1"/>
    <property type="match status" value="1"/>
</dbReference>
<proteinExistence type="inferred from homology"/>
<dbReference type="PROSITE" id="PS00903">
    <property type="entry name" value="CYT_DCMP_DEAMINASES_1"/>
    <property type="match status" value="1"/>
</dbReference>
<evidence type="ECO:0000256" key="1">
    <source>
        <dbReference type="ARBA" id="ARBA00001947"/>
    </source>
</evidence>
<reference evidence="7" key="1">
    <citation type="journal article" date="2020" name="Nature">
        <title>Giant virus diversity and host interactions through global metagenomics.</title>
        <authorList>
            <person name="Schulz F."/>
            <person name="Roux S."/>
            <person name="Paez-Espino D."/>
            <person name="Jungbluth S."/>
            <person name="Walsh D.A."/>
            <person name="Denef V.J."/>
            <person name="McMahon K.D."/>
            <person name="Konstantinidis K.T."/>
            <person name="Eloe-Fadrosh E.A."/>
            <person name="Kyrpides N.C."/>
            <person name="Woyke T."/>
        </authorList>
    </citation>
    <scope>NUCLEOTIDE SEQUENCE</scope>
    <source>
        <strain evidence="7">GVMAG-M-3300021343-4</strain>
    </source>
</reference>
<dbReference type="InterPro" id="IPR016193">
    <property type="entry name" value="Cytidine_deaminase-like"/>
</dbReference>
<dbReference type="PIRSF" id="PIRSF006019">
    <property type="entry name" value="dCMP_deaminase"/>
    <property type="match status" value="1"/>
</dbReference>
<dbReference type="InterPro" id="IPR035105">
    <property type="entry name" value="Deoxycytidylate_deaminase_dom"/>
</dbReference>
<dbReference type="PANTHER" id="PTHR11086:SF18">
    <property type="entry name" value="DEOXYCYTIDYLATE DEAMINASE"/>
    <property type="match status" value="1"/>
</dbReference>
<dbReference type="EMBL" id="MN739435">
    <property type="protein sequence ID" value="QHT04621.1"/>
    <property type="molecule type" value="Genomic_DNA"/>
</dbReference>
<dbReference type="InterPro" id="IPR002125">
    <property type="entry name" value="CMP_dCMP_dom"/>
</dbReference>
<dbReference type="InterPro" id="IPR016192">
    <property type="entry name" value="APOBEC/CMP_deaminase_Zn-bd"/>
</dbReference>
<dbReference type="InterPro" id="IPR015517">
    <property type="entry name" value="dCMP_deaminase-rel"/>
</dbReference>
<dbReference type="PROSITE" id="PS51747">
    <property type="entry name" value="CYT_DCMP_DEAMINASES_2"/>
    <property type="match status" value="1"/>
</dbReference>
<protein>
    <recommendedName>
        <fullName evidence="6">CMP/dCMP-type deaminase domain-containing protein</fullName>
    </recommendedName>
</protein>
<dbReference type="GO" id="GO:0008270">
    <property type="term" value="F:zinc ion binding"/>
    <property type="evidence" value="ECO:0007669"/>
    <property type="project" value="InterPro"/>
</dbReference>
<feature type="domain" description="CMP/dCMP-type deaminase" evidence="6">
    <location>
        <begin position="14"/>
        <end position="137"/>
    </location>
</feature>
<dbReference type="CDD" id="cd01286">
    <property type="entry name" value="deoxycytidylate_deaminase"/>
    <property type="match status" value="1"/>
</dbReference>
<evidence type="ECO:0000259" key="6">
    <source>
        <dbReference type="PROSITE" id="PS51747"/>
    </source>
</evidence>
<dbReference type="AlphaFoldDB" id="A0A6C0CJH7"/>
<dbReference type="Gene3D" id="3.40.140.10">
    <property type="entry name" value="Cytidine Deaminase, domain 2"/>
    <property type="match status" value="1"/>
</dbReference>
<sequence length="144" mass="16022">MKQAWTESTRTRPTWDEYFMSIAKLSSERSSCDRLHVGCVLAKDNRCISMGYNGFLAGLPHTSIVRHNHEQATVHAEQNAITDSAKRGVSIDGATAYITHYPCLVCAKLLTSSGIAKIVYENDYNNDPLVAQILEGHVEILKRV</sequence>
<evidence type="ECO:0000256" key="5">
    <source>
        <dbReference type="ARBA" id="ARBA00022833"/>
    </source>
</evidence>
<keyword evidence="4" id="KW-0378">Hydrolase</keyword>
<evidence type="ECO:0000256" key="4">
    <source>
        <dbReference type="ARBA" id="ARBA00022801"/>
    </source>
</evidence>
<accession>A0A6C0CJH7</accession>
<organism evidence="7">
    <name type="scientific">viral metagenome</name>
    <dbReference type="NCBI Taxonomy" id="1070528"/>
    <lineage>
        <taxon>unclassified sequences</taxon>
        <taxon>metagenomes</taxon>
        <taxon>organismal metagenomes</taxon>
    </lineage>
</organism>
<evidence type="ECO:0000313" key="7">
    <source>
        <dbReference type="EMBL" id="QHT04621.1"/>
    </source>
</evidence>
<dbReference type="SUPFAM" id="SSF53927">
    <property type="entry name" value="Cytidine deaminase-like"/>
    <property type="match status" value="1"/>
</dbReference>
<dbReference type="InterPro" id="IPR016473">
    <property type="entry name" value="dCMP_deaminase"/>
</dbReference>